<keyword evidence="2" id="KW-1185">Reference proteome</keyword>
<gene>
    <name evidence="1" type="ORF">DHETER_LOCUS6933</name>
</gene>
<accession>A0ACA9MIG9</accession>
<dbReference type="Proteomes" id="UP000789702">
    <property type="component" value="Unassembled WGS sequence"/>
</dbReference>
<protein>
    <submittedName>
        <fullName evidence="1">5902_t:CDS:1</fullName>
    </submittedName>
</protein>
<name>A0ACA9MIG9_9GLOM</name>
<sequence length="258" mass="30562">MVDIALDIADEYILDGIYARFYPISITDNTTTILQSSLPQLMKHPKFLKNQIRKEITLSVTGFPLTSLVTVPWFLGEVRGYSKLYDNINDYGFLYGIFSIILYLFFTDMCIYWIHRWLHHPLIYKILHKPHHRWIVPTPYSSHAFHPLDGYLQSCLFVFVNLWTIMIHDGKVKFSKFLSCEYLSSGSFINGAAHHALHHLYFNYNYGQYFTLWDKICGSHRFPSEEQFDRNKKRDQKVWIKQAIEVDNFDENGKEKEE</sequence>
<proteinExistence type="predicted"/>
<reference evidence="1" key="1">
    <citation type="submission" date="2021-06" db="EMBL/GenBank/DDBJ databases">
        <authorList>
            <person name="Kallberg Y."/>
            <person name="Tangrot J."/>
            <person name="Rosling A."/>
        </authorList>
    </citation>
    <scope>NUCLEOTIDE SEQUENCE</scope>
    <source>
        <strain evidence="1">IL203A</strain>
    </source>
</reference>
<comment type="caution">
    <text evidence="1">The sequence shown here is derived from an EMBL/GenBank/DDBJ whole genome shotgun (WGS) entry which is preliminary data.</text>
</comment>
<organism evidence="1 2">
    <name type="scientific">Dentiscutata heterogama</name>
    <dbReference type="NCBI Taxonomy" id="1316150"/>
    <lineage>
        <taxon>Eukaryota</taxon>
        <taxon>Fungi</taxon>
        <taxon>Fungi incertae sedis</taxon>
        <taxon>Mucoromycota</taxon>
        <taxon>Glomeromycotina</taxon>
        <taxon>Glomeromycetes</taxon>
        <taxon>Diversisporales</taxon>
        <taxon>Gigasporaceae</taxon>
        <taxon>Dentiscutata</taxon>
    </lineage>
</organism>
<evidence type="ECO:0000313" key="1">
    <source>
        <dbReference type="EMBL" id="CAG8592871.1"/>
    </source>
</evidence>
<evidence type="ECO:0000313" key="2">
    <source>
        <dbReference type="Proteomes" id="UP000789702"/>
    </source>
</evidence>
<dbReference type="EMBL" id="CAJVPU010009251">
    <property type="protein sequence ID" value="CAG8592871.1"/>
    <property type="molecule type" value="Genomic_DNA"/>
</dbReference>